<dbReference type="EMBL" id="ATBP01000920">
    <property type="protein sequence ID" value="ETR68535.1"/>
    <property type="molecule type" value="Genomic_DNA"/>
</dbReference>
<comment type="caution">
    <text evidence="2">The sequence shown here is derived from an EMBL/GenBank/DDBJ whole genome shotgun (WGS) entry which is preliminary data.</text>
</comment>
<organism evidence="2 3">
    <name type="scientific">Candidatus Magnetoglobus multicellularis str. Araruama</name>
    <dbReference type="NCBI Taxonomy" id="890399"/>
    <lineage>
        <taxon>Bacteria</taxon>
        <taxon>Pseudomonadati</taxon>
        <taxon>Thermodesulfobacteriota</taxon>
        <taxon>Desulfobacteria</taxon>
        <taxon>Desulfobacterales</taxon>
        <taxon>Desulfobacteraceae</taxon>
        <taxon>Candidatus Magnetoglobus</taxon>
    </lineage>
</organism>
<sequence length="92" mass="10759">MKFKYDYHQHVITILNALKTEFFLEISAFFGGGTLLTLLYDEYRLSKDIDFICPVGNGYRRLRSEIFEKHYQAIFKDISQVQFPLLNPTSGS</sequence>
<accession>A0A1V1P1B2</accession>
<dbReference type="Proteomes" id="UP000189670">
    <property type="component" value="Unassembled WGS sequence"/>
</dbReference>
<evidence type="ECO:0008006" key="4">
    <source>
        <dbReference type="Google" id="ProtNLM"/>
    </source>
</evidence>
<keyword evidence="1" id="KW-0812">Transmembrane</keyword>
<dbReference type="Pfam" id="PF08843">
    <property type="entry name" value="AbiEii"/>
    <property type="match status" value="1"/>
</dbReference>
<evidence type="ECO:0000313" key="3">
    <source>
        <dbReference type="Proteomes" id="UP000189670"/>
    </source>
</evidence>
<dbReference type="AlphaFoldDB" id="A0A1V1P1B2"/>
<keyword evidence="1" id="KW-1133">Transmembrane helix</keyword>
<keyword evidence="1" id="KW-0472">Membrane</keyword>
<evidence type="ECO:0000256" key="1">
    <source>
        <dbReference type="SAM" id="Phobius"/>
    </source>
</evidence>
<gene>
    <name evidence="2" type="ORF">OMM_10426</name>
</gene>
<proteinExistence type="predicted"/>
<dbReference type="Gene3D" id="3.10.450.620">
    <property type="entry name" value="JHP933, nucleotidyltransferase-like core domain"/>
    <property type="match status" value="1"/>
</dbReference>
<name>A0A1V1P1B2_9BACT</name>
<evidence type="ECO:0000313" key="2">
    <source>
        <dbReference type="EMBL" id="ETR68535.1"/>
    </source>
</evidence>
<reference evidence="3" key="1">
    <citation type="submission" date="2012-11" db="EMBL/GenBank/DDBJ databases">
        <authorList>
            <person name="Lucero-Rivera Y.E."/>
            <person name="Tovar-Ramirez D."/>
        </authorList>
    </citation>
    <scope>NUCLEOTIDE SEQUENCE [LARGE SCALE GENOMIC DNA]</scope>
    <source>
        <strain evidence="3">Araruama</strain>
    </source>
</reference>
<protein>
    <recommendedName>
        <fullName evidence="4">Nucleotidyl transferase AbiEii toxin, Type IV TA system</fullName>
    </recommendedName>
</protein>
<feature type="transmembrane region" description="Helical" evidence="1">
    <location>
        <begin position="22"/>
        <end position="40"/>
    </location>
</feature>
<dbReference type="InterPro" id="IPR014942">
    <property type="entry name" value="AbiEii"/>
</dbReference>